<dbReference type="GO" id="GO:0006355">
    <property type="term" value="P:regulation of DNA-templated transcription"/>
    <property type="evidence" value="ECO:0007669"/>
    <property type="project" value="InterPro"/>
</dbReference>
<dbReference type="InterPro" id="IPR016032">
    <property type="entry name" value="Sig_transdc_resp-reg_C-effctor"/>
</dbReference>
<dbReference type="InterPro" id="IPR001867">
    <property type="entry name" value="OmpR/PhoB-type_DNA-bd"/>
</dbReference>
<feature type="domain" description="Bacterial transcriptional activator" evidence="7">
    <location>
        <begin position="100"/>
        <end position="244"/>
    </location>
</feature>
<evidence type="ECO:0000259" key="7">
    <source>
        <dbReference type="SMART" id="SM01043"/>
    </source>
</evidence>
<dbReference type="Gene3D" id="1.25.40.10">
    <property type="entry name" value="Tetratricopeptide repeat domain"/>
    <property type="match status" value="3"/>
</dbReference>
<keyword evidence="9" id="KW-1185">Reference proteome</keyword>
<dbReference type="PANTHER" id="PTHR35807">
    <property type="entry name" value="TRANSCRIPTIONAL REGULATOR REDD-RELATED"/>
    <property type="match status" value="1"/>
</dbReference>
<dbReference type="GO" id="GO:0003677">
    <property type="term" value="F:DNA binding"/>
    <property type="evidence" value="ECO:0007669"/>
    <property type="project" value="UniProtKB-KW"/>
</dbReference>
<dbReference type="RefSeq" id="WP_015102564.1">
    <property type="nucleotide sequence ID" value="NC_019673.1"/>
</dbReference>
<dbReference type="Pfam" id="PF03704">
    <property type="entry name" value="BTAD"/>
    <property type="match status" value="1"/>
</dbReference>
<dbReference type="InterPro" id="IPR036388">
    <property type="entry name" value="WH-like_DNA-bd_sf"/>
</dbReference>
<proteinExistence type="inferred from homology"/>
<dbReference type="Gene3D" id="1.10.10.10">
    <property type="entry name" value="Winged helix-like DNA-binding domain superfamily/Winged helix DNA-binding domain"/>
    <property type="match status" value="1"/>
</dbReference>
<evidence type="ECO:0008006" key="10">
    <source>
        <dbReference type="Google" id="ProtNLM"/>
    </source>
</evidence>
<dbReference type="KEGG" id="sesp:BN6_51860"/>
<keyword evidence="4" id="KW-0804">Transcription</keyword>
<feature type="domain" description="OmpR/PhoB-type" evidence="6">
    <location>
        <begin position="16"/>
        <end position="93"/>
    </location>
</feature>
<dbReference type="SUPFAM" id="SSF52540">
    <property type="entry name" value="P-loop containing nucleoside triphosphate hydrolases"/>
    <property type="match status" value="1"/>
</dbReference>
<keyword evidence="3" id="KW-0238">DNA-binding</keyword>
<evidence type="ECO:0000259" key="6">
    <source>
        <dbReference type="SMART" id="SM00862"/>
    </source>
</evidence>
<dbReference type="SMART" id="SM00028">
    <property type="entry name" value="TPR"/>
    <property type="match status" value="6"/>
</dbReference>
<evidence type="ECO:0000256" key="4">
    <source>
        <dbReference type="ARBA" id="ARBA00023163"/>
    </source>
</evidence>
<dbReference type="Pfam" id="PF00486">
    <property type="entry name" value="Trans_reg_C"/>
    <property type="match status" value="1"/>
</dbReference>
<dbReference type="Gene3D" id="3.40.50.300">
    <property type="entry name" value="P-loop containing nucleotide triphosphate hydrolases"/>
    <property type="match status" value="1"/>
</dbReference>
<dbReference type="AlphaFoldDB" id="K0K4B6"/>
<dbReference type="BioCyc" id="SESP1179773:BN6_RS25085-MONOMER"/>
<dbReference type="SUPFAM" id="SSF46894">
    <property type="entry name" value="C-terminal effector domain of the bipartite response regulators"/>
    <property type="match status" value="1"/>
</dbReference>
<dbReference type="eggNOG" id="COG3903">
    <property type="taxonomic scope" value="Bacteria"/>
</dbReference>
<dbReference type="PATRIC" id="fig|1179773.3.peg.5214"/>
<name>K0K4B6_SACES</name>
<dbReference type="InterPro" id="IPR027417">
    <property type="entry name" value="P-loop_NTPase"/>
</dbReference>
<dbReference type="InterPro" id="IPR002182">
    <property type="entry name" value="NB-ARC"/>
</dbReference>
<dbReference type="SMART" id="SM01043">
    <property type="entry name" value="BTAD"/>
    <property type="match status" value="1"/>
</dbReference>
<dbReference type="PRINTS" id="PR00364">
    <property type="entry name" value="DISEASERSIST"/>
</dbReference>
<gene>
    <name evidence="8" type="ordered locus">BN6_51860</name>
</gene>
<evidence type="ECO:0000313" key="9">
    <source>
        <dbReference type="Proteomes" id="UP000006281"/>
    </source>
</evidence>
<dbReference type="OrthoDB" id="134712at2"/>
<reference evidence="8 9" key="1">
    <citation type="journal article" date="2012" name="BMC Genomics">
        <title>Complete genome sequence of Saccharothrix espanaensis DSM 44229T and comparison to the other completely sequenced Pseudonocardiaceae.</title>
        <authorList>
            <person name="Strobel T."/>
            <person name="Al-Dilaimi A."/>
            <person name="Blom J."/>
            <person name="Gessner A."/>
            <person name="Kalinowski J."/>
            <person name="Luzhetska M."/>
            <person name="Puhler A."/>
            <person name="Szczepanowski R."/>
            <person name="Bechthold A."/>
            <person name="Ruckert C."/>
        </authorList>
    </citation>
    <scope>NUCLEOTIDE SEQUENCE [LARGE SCALE GENOMIC DNA]</scope>
    <source>
        <strain evidence="9">ATCC 51144 / DSM 44229 / JCM 9112 / NBRC 15066 / NRRL 15764</strain>
    </source>
</reference>
<dbReference type="InterPro" id="IPR019734">
    <property type="entry name" value="TPR_rpt"/>
</dbReference>
<dbReference type="SUPFAM" id="SSF48452">
    <property type="entry name" value="TPR-like"/>
    <property type="match status" value="3"/>
</dbReference>
<dbReference type="eggNOG" id="COG3629">
    <property type="taxonomic scope" value="Bacteria"/>
</dbReference>
<evidence type="ECO:0000256" key="1">
    <source>
        <dbReference type="ARBA" id="ARBA00005820"/>
    </source>
</evidence>
<feature type="region of interest" description="Disordered" evidence="5">
    <location>
        <begin position="1036"/>
        <end position="1067"/>
    </location>
</feature>
<dbReference type="HOGENOM" id="CLU_004665_2_0_11"/>
<dbReference type="EMBL" id="HE804045">
    <property type="protein sequence ID" value="CCH32452.1"/>
    <property type="molecule type" value="Genomic_DNA"/>
</dbReference>
<evidence type="ECO:0000256" key="2">
    <source>
        <dbReference type="ARBA" id="ARBA00023015"/>
    </source>
</evidence>
<keyword evidence="2" id="KW-0805">Transcription regulation</keyword>
<dbReference type="Pfam" id="PF00931">
    <property type="entry name" value="NB-ARC"/>
    <property type="match status" value="1"/>
</dbReference>
<dbReference type="InterPro" id="IPR005158">
    <property type="entry name" value="BTAD"/>
</dbReference>
<dbReference type="GO" id="GO:0043531">
    <property type="term" value="F:ADP binding"/>
    <property type="evidence" value="ECO:0007669"/>
    <property type="project" value="InterPro"/>
</dbReference>
<evidence type="ECO:0000256" key="5">
    <source>
        <dbReference type="SAM" id="MobiDB-lite"/>
    </source>
</evidence>
<dbReference type="InterPro" id="IPR011990">
    <property type="entry name" value="TPR-like_helical_dom_sf"/>
</dbReference>
<dbReference type="STRING" id="1179773.BN6_51860"/>
<dbReference type="Proteomes" id="UP000006281">
    <property type="component" value="Chromosome"/>
</dbReference>
<evidence type="ECO:0000313" key="8">
    <source>
        <dbReference type="EMBL" id="CCH32452.1"/>
    </source>
</evidence>
<evidence type="ECO:0000256" key="3">
    <source>
        <dbReference type="ARBA" id="ARBA00023125"/>
    </source>
</evidence>
<dbReference type="PANTHER" id="PTHR35807:SF1">
    <property type="entry name" value="TRANSCRIPTIONAL REGULATOR REDD"/>
    <property type="match status" value="1"/>
</dbReference>
<accession>K0K4B6</accession>
<protein>
    <recommendedName>
        <fullName evidence="10">Transcriptional regulator, SARP family</fullName>
    </recommendedName>
</protein>
<comment type="similarity">
    <text evidence="1">Belongs to the AfsR/DnrI/RedD regulatory family.</text>
</comment>
<sequence length="1067" mass="113781">MLLRVLGSLEFEGADGSPVVPAARKQRVLLSRLLLHANESVRVEQLVDALWEDGPPSSAAGNIKTYVWNLRRLMGPGGDTSRRIARDPDGYRLQVARDEVDVYLFEDSAARGYRELTAGRHCQAVEVLAEALSLWRGEPFEELSGTDVDAVRARLAEQRLTAQERLAQALVAVGRHDDAIAALRGLVAEHPLRERLRCILMTALHQQGRSTEALVVYEDARAALDRELGVLPGTELRRLHSDVLNHDVDASAPRPPAAIAQLPAAPRDFVGRVEVLRAIDAPTGGVVHVLTGAPGVGKTASALHWAHRNRSGFPDGQLFVNLRGHGADVPLTARQALEQLLQALDVDPTRRPASLDAAASVYRSALAGRRLLIVLDDAVDVGQVRPLLPGTPACTVLITSRNRLDGLVAHEGARQLRLDVLGPEDAREVLSRIAGAARVAGAPEAVGDLVALCGGLPLALRIAAAHLAAQPARSISDYVTALAAGDRLAALEVQGDPTAAVAAAVDLSYALQEPLAQRLFRLIGMVPGPDVTAPAVAALADIGHTEAEQGLRALVAANLVEQPAHGRYALHDLHRLYAADRAVADADDALRRLFTWYAIAVDSAADSLDAGRPRLPGSADWVGHEPVHFESATAALDWLTAEALDITAIARLAAVRGHRGLAWHLADALKGYFLRGNTAQWSTVIDCALPAAEADGHPHAMSAMHNSAGLLALVQGEHRAAVEHFESALAGATAARWSRGEITALSNLGLLHYYAGPLPRAFDLLSRADEIAAADTTGDLNADTVLVNLGATALKLGHPADAIGHLTRALAVQNAPGRERGRAEALLCLAETYLHLGDLAKVDDLVGLVAANLRRNPAHHEAAWCLELRARLAALRGDHQGALDLLDEAADAGKGHHVVATDIENTLAAVHCLRSRYDDAAAWHSQALTSADNSRYLQGRLDALLGLATVHHHRDDLVPAVRDATDALSLARETGHRHHEAQAHAVLGATHLRLGDHRVGADHAARAHSIHVRTGHRLGEARALLLMAEAARHEDDPTTADRHTEAARHLLSPLTGIPHDTRLSARI</sequence>
<dbReference type="GO" id="GO:0000160">
    <property type="term" value="P:phosphorelay signal transduction system"/>
    <property type="evidence" value="ECO:0007669"/>
    <property type="project" value="InterPro"/>
</dbReference>
<dbReference type="CDD" id="cd15831">
    <property type="entry name" value="BTAD"/>
    <property type="match status" value="1"/>
</dbReference>
<dbReference type="SMART" id="SM00862">
    <property type="entry name" value="Trans_reg_C"/>
    <property type="match status" value="1"/>
</dbReference>
<dbReference type="InterPro" id="IPR051677">
    <property type="entry name" value="AfsR-DnrI-RedD_regulator"/>
</dbReference>
<feature type="compositionally biased region" description="Basic and acidic residues" evidence="5">
    <location>
        <begin position="1036"/>
        <end position="1048"/>
    </location>
</feature>
<organism evidence="8 9">
    <name type="scientific">Saccharothrix espanaensis (strain ATCC 51144 / DSM 44229 / JCM 9112 / NBRC 15066 / NRRL 15764)</name>
    <dbReference type="NCBI Taxonomy" id="1179773"/>
    <lineage>
        <taxon>Bacteria</taxon>
        <taxon>Bacillati</taxon>
        <taxon>Actinomycetota</taxon>
        <taxon>Actinomycetes</taxon>
        <taxon>Pseudonocardiales</taxon>
        <taxon>Pseudonocardiaceae</taxon>
        <taxon>Saccharothrix</taxon>
    </lineage>
</organism>